<evidence type="ECO:0000313" key="2">
    <source>
        <dbReference type="EMBL" id="VDI11171.1"/>
    </source>
</evidence>
<dbReference type="CDD" id="cd00037">
    <property type="entry name" value="CLECT"/>
    <property type="match status" value="1"/>
</dbReference>
<dbReference type="SMART" id="SM00034">
    <property type="entry name" value="CLECT"/>
    <property type="match status" value="1"/>
</dbReference>
<comment type="caution">
    <text evidence="2">The sequence shown here is derived from an EMBL/GenBank/DDBJ whole genome shotgun (WGS) entry which is preliminary data.</text>
</comment>
<sequence>MYPMCLPNPGIEKIYVQSDTRCARYCISNIGEPCNTFIWNRIDKTCIAFGGISRSVDAMTSEVQIYNVNKEGCTNKGYYYDPNVNTCLKMFEYRNNQKTWKEARQHCQDNGGDLISLTSIEKCDFELNFTSCMPGMWIDLKGEQWVTNQTFENIYGVNVNLNYYDALYTNDPEADCVRFDYTSNFVLSDFNCNSRRRPKYLCEIIMA</sequence>
<dbReference type="OrthoDB" id="6162220at2759"/>
<evidence type="ECO:0000313" key="3">
    <source>
        <dbReference type="Proteomes" id="UP000596742"/>
    </source>
</evidence>
<gene>
    <name evidence="2" type="ORF">MGAL_10B021857</name>
</gene>
<feature type="domain" description="C-type lectin" evidence="1">
    <location>
        <begin position="83"/>
        <end position="196"/>
    </location>
</feature>
<evidence type="ECO:0000259" key="1">
    <source>
        <dbReference type="PROSITE" id="PS50041"/>
    </source>
</evidence>
<dbReference type="InterPro" id="IPR016186">
    <property type="entry name" value="C-type_lectin-like/link_sf"/>
</dbReference>
<keyword evidence="3" id="KW-1185">Reference proteome</keyword>
<dbReference type="AlphaFoldDB" id="A0A8B6CX81"/>
<dbReference type="SUPFAM" id="SSF56436">
    <property type="entry name" value="C-type lectin-like"/>
    <property type="match status" value="1"/>
</dbReference>
<organism evidence="2 3">
    <name type="scientific">Mytilus galloprovincialis</name>
    <name type="common">Mediterranean mussel</name>
    <dbReference type="NCBI Taxonomy" id="29158"/>
    <lineage>
        <taxon>Eukaryota</taxon>
        <taxon>Metazoa</taxon>
        <taxon>Spiralia</taxon>
        <taxon>Lophotrochozoa</taxon>
        <taxon>Mollusca</taxon>
        <taxon>Bivalvia</taxon>
        <taxon>Autobranchia</taxon>
        <taxon>Pteriomorphia</taxon>
        <taxon>Mytilida</taxon>
        <taxon>Mytiloidea</taxon>
        <taxon>Mytilidae</taxon>
        <taxon>Mytilinae</taxon>
        <taxon>Mytilus</taxon>
    </lineage>
</organism>
<dbReference type="InterPro" id="IPR001304">
    <property type="entry name" value="C-type_lectin-like"/>
</dbReference>
<dbReference type="PROSITE" id="PS50041">
    <property type="entry name" value="C_TYPE_LECTIN_2"/>
    <property type="match status" value="1"/>
</dbReference>
<dbReference type="EMBL" id="UYJE01002490">
    <property type="protein sequence ID" value="VDI11171.1"/>
    <property type="molecule type" value="Genomic_DNA"/>
</dbReference>
<accession>A0A8B6CX81</accession>
<name>A0A8B6CX81_MYTGA</name>
<dbReference type="Proteomes" id="UP000596742">
    <property type="component" value="Unassembled WGS sequence"/>
</dbReference>
<protein>
    <recommendedName>
        <fullName evidence="1">C-type lectin domain-containing protein</fullName>
    </recommendedName>
</protein>
<proteinExistence type="predicted"/>
<reference evidence="2" key="1">
    <citation type="submission" date="2018-11" db="EMBL/GenBank/DDBJ databases">
        <authorList>
            <person name="Alioto T."/>
            <person name="Alioto T."/>
        </authorList>
    </citation>
    <scope>NUCLEOTIDE SEQUENCE</scope>
</reference>
<dbReference type="Pfam" id="PF00059">
    <property type="entry name" value="Lectin_C"/>
    <property type="match status" value="1"/>
</dbReference>
<dbReference type="InterPro" id="IPR016187">
    <property type="entry name" value="CTDL_fold"/>
</dbReference>
<dbReference type="Gene3D" id="3.10.100.10">
    <property type="entry name" value="Mannose-Binding Protein A, subunit A"/>
    <property type="match status" value="1"/>
</dbReference>